<dbReference type="AlphaFoldDB" id="A0A381VK49"/>
<gene>
    <name evidence="2" type="ORF">METZ01_LOCUS93002</name>
</gene>
<sequence>MKVLSVVGARPQFIKAAVLSRALSRSHHEVLLHTGQHYDDCMSGQFLRELALPTADYELGVGSGTHAQQTAKMLIGIEEAIVREQPDAMVVFGDTNSTLAGALAAAKVGIKIAHVEAGLRSFNRSMPEEVNRVLVDHLSTWLFCPSGSSAKNLATEGIFQGVHVVGDLMAEAIESVDAAFSSTVFERLDLQPQQYLLATIHRAENTDDYERLKLLLTALASIEEPVVLPVHPRTKQAIGETGLAELSGIQFIDPVGYADMVALERSARMILTDSGGVQKEAYWLGVPCLTLREETEWTETVEAGWNVLTGVDAQRILKAVRMFEPPSERPTLYSEGRASDRIVALLESDGC</sequence>
<evidence type="ECO:0000259" key="1">
    <source>
        <dbReference type="Pfam" id="PF02350"/>
    </source>
</evidence>
<dbReference type="EMBL" id="UINC01008934">
    <property type="protein sequence ID" value="SVA40148.1"/>
    <property type="molecule type" value="Genomic_DNA"/>
</dbReference>
<name>A0A381VK49_9ZZZZ</name>
<dbReference type="SUPFAM" id="SSF53756">
    <property type="entry name" value="UDP-Glycosyltransferase/glycogen phosphorylase"/>
    <property type="match status" value="1"/>
</dbReference>
<dbReference type="Pfam" id="PF02350">
    <property type="entry name" value="Epimerase_2"/>
    <property type="match status" value="1"/>
</dbReference>
<feature type="domain" description="UDP-N-acetylglucosamine 2-epimerase" evidence="1">
    <location>
        <begin position="28"/>
        <end position="347"/>
    </location>
</feature>
<dbReference type="NCBIfam" id="TIGR00236">
    <property type="entry name" value="wecB"/>
    <property type="match status" value="1"/>
</dbReference>
<reference evidence="2" key="1">
    <citation type="submission" date="2018-05" db="EMBL/GenBank/DDBJ databases">
        <authorList>
            <person name="Lanie J.A."/>
            <person name="Ng W.-L."/>
            <person name="Kazmierczak K.M."/>
            <person name="Andrzejewski T.M."/>
            <person name="Davidsen T.M."/>
            <person name="Wayne K.J."/>
            <person name="Tettelin H."/>
            <person name="Glass J.I."/>
            <person name="Rusch D."/>
            <person name="Podicherti R."/>
            <person name="Tsui H.-C.T."/>
            <person name="Winkler M.E."/>
        </authorList>
    </citation>
    <scope>NUCLEOTIDE SEQUENCE</scope>
</reference>
<dbReference type="PANTHER" id="PTHR43174:SF1">
    <property type="entry name" value="UDP-N-ACETYLGLUCOSAMINE 2-EPIMERASE"/>
    <property type="match status" value="1"/>
</dbReference>
<organism evidence="2">
    <name type="scientific">marine metagenome</name>
    <dbReference type="NCBI Taxonomy" id="408172"/>
    <lineage>
        <taxon>unclassified sequences</taxon>
        <taxon>metagenomes</taxon>
        <taxon>ecological metagenomes</taxon>
    </lineage>
</organism>
<protein>
    <recommendedName>
        <fullName evidence="1">UDP-N-acetylglucosamine 2-epimerase domain-containing protein</fullName>
    </recommendedName>
</protein>
<accession>A0A381VK49</accession>
<dbReference type="InterPro" id="IPR003331">
    <property type="entry name" value="UDP_GlcNAc_Epimerase_2_dom"/>
</dbReference>
<dbReference type="PANTHER" id="PTHR43174">
    <property type="entry name" value="UDP-N-ACETYLGLUCOSAMINE 2-EPIMERASE"/>
    <property type="match status" value="1"/>
</dbReference>
<evidence type="ECO:0000313" key="2">
    <source>
        <dbReference type="EMBL" id="SVA40148.1"/>
    </source>
</evidence>
<dbReference type="Gene3D" id="3.40.50.2000">
    <property type="entry name" value="Glycogen Phosphorylase B"/>
    <property type="match status" value="2"/>
</dbReference>
<proteinExistence type="predicted"/>
<dbReference type="CDD" id="cd03786">
    <property type="entry name" value="GTB_UDP-GlcNAc_2-Epimerase"/>
    <property type="match status" value="1"/>
</dbReference>
<dbReference type="InterPro" id="IPR029767">
    <property type="entry name" value="WecB-like"/>
</dbReference>